<feature type="transmembrane region" description="Helical" evidence="1">
    <location>
        <begin position="152"/>
        <end position="171"/>
    </location>
</feature>
<keyword evidence="1" id="KW-0472">Membrane</keyword>
<accession>A0A1A5YPM0</accession>
<dbReference type="Proteomes" id="UP000092024">
    <property type="component" value="Unassembled WGS sequence"/>
</dbReference>
<protein>
    <submittedName>
        <fullName evidence="2">Uncharacterized protein</fullName>
    </submittedName>
</protein>
<dbReference type="RefSeq" id="WP_068680373.1">
    <property type="nucleotide sequence ID" value="NZ_LYPA01000032.1"/>
</dbReference>
<name>A0A1A5YPM0_9BACL</name>
<feature type="transmembrane region" description="Helical" evidence="1">
    <location>
        <begin position="42"/>
        <end position="65"/>
    </location>
</feature>
<proteinExistence type="predicted"/>
<feature type="transmembrane region" description="Helical" evidence="1">
    <location>
        <begin position="126"/>
        <end position="145"/>
    </location>
</feature>
<reference evidence="2 3" key="1">
    <citation type="submission" date="2016-05" db="EMBL/GenBank/DDBJ databases">
        <title>Paenibacillus oryzae. sp. nov., isolated from the rice root.</title>
        <authorList>
            <person name="Zhang J."/>
            <person name="Zhang X."/>
        </authorList>
    </citation>
    <scope>NUCLEOTIDE SEQUENCE [LARGE SCALE GENOMIC DNA]</scope>
    <source>
        <strain evidence="2 3">1DrF-4</strain>
    </source>
</reference>
<keyword evidence="3" id="KW-1185">Reference proteome</keyword>
<evidence type="ECO:0000313" key="2">
    <source>
        <dbReference type="EMBL" id="OBR67576.1"/>
    </source>
</evidence>
<evidence type="ECO:0000313" key="3">
    <source>
        <dbReference type="Proteomes" id="UP000092024"/>
    </source>
</evidence>
<gene>
    <name evidence="2" type="ORF">A7K91_22080</name>
</gene>
<feature type="transmembrane region" description="Helical" evidence="1">
    <location>
        <begin position="208"/>
        <end position="229"/>
    </location>
</feature>
<dbReference type="STRING" id="1844972.A7K91_22080"/>
<dbReference type="AlphaFoldDB" id="A0A1A5YPM0"/>
<keyword evidence="1" id="KW-1133">Transmembrane helix</keyword>
<comment type="caution">
    <text evidence="2">The sequence shown here is derived from an EMBL/GenBank/DDBJ whole genome shotgun (WGS) entry which is preliminary data.</text>
</comment>
<dbReference type="OrthoDB" id="1936187at2"/>
<evidence type="ECO:0000256" key="1">
    <source>
        <dbReference type="SAM" id="Phobius"/>
    </source>
</evidence>
<organism evidence="2 3">
    <name type="scientific">Paenibacillus oryzae</name>
    <dbReference type="NCBI Taxonomy" id="1844972"/>
    <lineage>
        <taxon>Bacteria</taxon>
        <taxon>Bacillati</taxon>
        <taxon>Bacillota</taxon>
        <taxon>Bacilli</taxon>
        <taxon>Bacillales</taxon>
        <taxon>Paenibacillaceae</taxon>
        <taxon>Paenibacillus</taxon>
    </lineage>
</organism>
<dbReference type="EMBL" id="LYPA01000032">
    <property type="protein sequence ID" value="OBR67576.1"/>
    <property type="molecule type" value="Genomic_DNA"/>
</dbReference>
<feature type="transmembrane region" description="Helical" evidence="1">
    <location>
        <begin position="86"/>
        <end position="106"/>
    </location>
</feature>
<keyword evidence="1" id="KW-0812">Transmembrane</keyword>
<sequence>MRALLAYLHKCFMTSYRYAPPTFVYLLGIIFVYSVVPNPVMGSYAFSASFLFIVSIALSAAVIDLERTNQELVTSMHAGSLSKLNMAKVLYSWLFTLPLGWFAVAYPALTNKFDRAASLEELLMATGYHAAAAWLGASIACWFTVKLFASRVQSLMLLAAVIACSLGAKGLENVLPQGWDNVLHVLPPIRFSIHAMMNYDSVSWAMKLWAMIAPLLYGSVSVLVFAIVMNKRKLN</sequence>
<feature type="transmembrane region" description="Helical" evidence="1">
    <location>
        <begin position="18"/>
        <end position="36"/>
    </location>
</feature>